<dbReference type="RefSeq" id="WP_122921737.1">
    <property type="nucleotide sequence ID" value="NZ_RHHQ01000055.1"/>
</dbReference>
<dbReference type="OrthoDB" id="2476376at2"/>
<evidence type="ECO:0000313" key="2">
    <source>
        <dbReference type="Proteomes" id="UP000271031"/>
    </source>
</evidence>
<dbReference type="EMBL" id="RHHQ01000055">
    <property type="protein sequence ID" value="RNB77476.1"/>
    <property type="molecule type" value="Genomic_DNA"/>
</dbReference>
<reference evidence="1 2" key="1">
    <citation type="submission" date="2018-10" db="EMBL/GenBank/DDBJ databases">
        <title>Phylogenomics of Brevibacillus.</title>
        <authorList>
            <person name="Dunlap C."/>
        </authorList>
    </citation>
    <scope>NUCLEOTIDE SEQUENCE [LARGE SCALE GENOMIC DNA]</scope>
    <source>
        <strain evidence="1 2">JCM 15716</strain>
    </source>
</reference>
<sequence length="144" mass="16793">MIGILFYRTLHDDGHVTLQYNFYDNGFAPSNLVVRKVLMAMLSVCEGELTQFEVEYNDRQLLDKWGGRAGEVLKRLGATPESLREEKSGDIVVSRSFRAELTAERFQFFHEMKDVSLLPHYRFFAGEAERIVYFFNQFLSIRLP</sequence>
<dbReference type="AlphaFoldDB" id="A0A3M8CNZ5"/>
<evidence type="ECO:0000313" key="1">
    <source>
        <dbReference type="EMBL" id="RNB77476.1"/>
    </source>
</evidence>
<feature type="non-terminal residue" evidence="1">
    <location>
        <position position="144"/>
    </location>
</feature>
<proteinExistence type="predicted"/>
<name>A0A3M8CNZ5_9BACL</name>
<accession>A0A3M8CNZ5</accession>
<comment type="caution">
    <text evidence="1">The sequence shown here is derived from an EMBL/GenBank/DDBJ whole genome shotgun (WGS) entry which is preliminary data.</text>
</comment>
<organism evidence="1 2">
    <name type="scientific">Brevibacillus fluminis</name>
    <dbReference type="NCBI Taxonomy" id="511487"/>
    <lineage>
        <taxon>Bacteria</taxon>
        <taxon>Bacillati</taxon>
        <taxon>Bacillota</taxon>
        <taxon>Bacilli</taxon>
        <taxon>Bacillales</taxon>
        <taxon>Paenibacillaceae</taxon>
        <taxon>Brevibacillus</taxon>
    </lineage>
</organism>
<keyword evidence="2" id="KW-1185">Reference proteome</keyword>
<gene>
    <name evidence="1" type="ORF">EDM56_30840</name>
</gene>
<dbReference type="Proteomes" id="UP000271031">
    <property type="component" value="Unassembled WGS sequence"/>
</dbReference>
<protein>
    <submittedName>
        <fullName evidence="1">Uncharacterized protein</fullName>
    </submittedName>
</protein>